<evidence type="ECO:0000313" key="6">
    <source>
        <dbReference type="Proteomes" id="UP000632289"/>
    </source>
</evidence>
<dbReference type="GO" id="GO:0003700">
    <property type="term" value="F:DNA-binding transcription factor activity"/>
    <property type="evidence" value="ECO:0007669"/>
    <property type="project" value="InterPro"/>
</dbReference>
<protein>
    <submittedName>
        <fullName evidence="5">Winged helix-turn-helix transcriptional regulator</fullName>
    </submittedName>
</protein>
<dbReference type="CDD" id="cd00090">
    <property type="entry name" value="HTH_ARSR"/>
    <property type="match status" value="1"/>
</dbReference>
<keyword evidence="6" id="KW-1185">Reference proteome</keyword>
<dbReference type="InterPro" id="IPR001845">
    <property type="entry name" value="HTH_ArsR_DNA-bd_dom"/>
</dbReference>
<dbReference type="GO" id="GO:0003677">
    <property type="term" value="F:DNA binding"/>
    <property type="evidence" value="ECO:0007669"/>
    <property type="project" value="UniProtKB-KW"/>
</dbReference>
<dbReference type="InterPro" id="IPR051081">
    <property type="entry name" value="HTH_MetalResp_TranReg"/>
</dbReference>
<evidence type="ECO:0000313" key="5">
    <source>
        <dbReference type="EMBL" id="MBD3934441.1"/>
    </source>
</evidence>
<dbReference type="PANTHER" id="PTHR33154:SF18">
    <property type="entry name" value="ARSENICAL RESISTANCE OPERON REPRESSOR"/>
    <property type="match status" value="1"/>
</dbReference>
<dbReference type="PROSITE" id="PS50987">
    <property type="entry name" value="HTH_ARSR_2"/>
    <property type="match status" value="1"/>
</dbReference>
<sequence length="124" mass="13508">MDEVLGVRLMPPAELSNRDRARLLAPLLKVLADENRLTITLLLAEHSRTVKELQQATGLSQTLVSHHLATLRDQQLVTSAPRGRANVYTLCCEQLGTPVRWLASLAALTPEGAAACCKGEWPGE</sequence>
<keyword evidence="2" id="KW-0238">DNA-binding</keyword>
<evidence type="ECO:0000256" key="1">
    <source>
        <dbReference type="ARBA" id="ARBA00023015"/>
    </source>
</evidence>
<evidence type="ECO:0000256" key="2">
    <source>
        <dbReference type="ARBA" id="ARBA00023125"/>
    </source>
</evidence>
<dbReference type="EMBL" id="JACXYU010000016">
    <property type="protein sequence ID" value="MBD3934441.1"/>
    <property type="molecule type" value="Genomic_DNA"/>
</dbReference>
<dbReference type="AlphaFoldDB" id="A0A927IFH7"/>
<dbReference type="InterPro" id="IPR036388">
    <property type="entry name" value="WH-like_DNA-bd_sf"/>
</dbReference>
<feature type="domain" description="HTH arsR-type" evidence="4">
    <location>
        <begin position="16"/>
        <end position="110"/>
    </location>
</feature>
<dbReference type="Gene3D" id="1.10.10.10">
    <property type="entry name" value="Winged helix-like DNA-binding domain superfamily/Winged helix DNA-binding domain"/>
    <property type="match status" value="1"/>
</dbReference>
<dbReference type="NCBIfam" id="NF033788">
    <property type="entry name" value="HTH_metalloreg"/>
    <property type="match status" value="1"/>
</dbReference>
<dbReference type="SMART" id="SM00418">
    <property type="entry name" value="HTH_ARSR"/>
    <property type="match status" value="1"/>
</dbReference>
<dbReference type="InterPro" id="IPR011991">
    <property type="entry name" value="ArsR-like_HTH"/>
</dbReference>
<dbReference type="SUPFAM" id="SSF46785">
    <property type="entry name" value="Winged helix' DNA-binding domain"/>
    <property type="match status" value="1"/>
</dbReference>
<proteinExistence type="predicted"/>
<comment type="caution">
    <text evidence="5">The sequence shown here is derived from an EMBL/GenBank/DDBJ whole genome shotgun (WGS) entry which is preliminary data.</text>
</comment>
<accession>A0A927IFH7</accession>
<organism evidence="5 6">
    <name type="scientific">Streptomyces chumphonensis</name>
    <dbReference type="NCBI Taxonomy" id="1214925"/>
    <lineage>
        <taxon>Bacteria</taxon>
        <taxon>Bacillati</taxon>
        <taxon>Actinomycetota</taxon>
        <taxon>Actinomycetes</taxon>
        <taxon>Kitasatosporales</taxon>
        <taxon>Streptomycetaceae</taxon>
        <taxon>Streptomyces</taxon>
    </lineage>
</organism>
<keyword evidence="1" id="KW-0805">Transcription regulation</keyword>
<evidence type="ECO:0000256" key="3">
    <source>
        <dbReference type="ARBA" id="ARBA00023163"/>
    </source>
</evidence>
<dbReference type="RefSeq" id="WP_191211735.1">
    <property type="nucleotide sequence ID" value="NZ_BAABKL010000001.1"/>
</dbReference>
<reference evidence="5" key="1">
    <citation type="submission" date="2020-09" db="EMBL/GenBank/DDBJ databases">
        <title>Secondary metabolite and genome analysis of marine Streptomyces chumphonensis KK1-2T.</title>
        <authorList>
            <person name="Phongsopitanun W."/>
            <person name="Kanchanasin P."/>
            <person name="Pittayakhajonwut P."/>
            <person name="Suwanborirux K."/>
            <person name="Tanasupawat S."/>
        </authorList>
    </citation>
    <scope>NUCLEOTIDE SEQUENCE</scope>
    <source>
        <strain evidence="5">KK1-2</strain>
    </source>
</reference>
<evidence type="ECO:0000259" key="4">
    <source>
        <dbReference type="PROSITE" id="PS50987"/>
    </source>
</evidence>
<dbReference type="InterPro" id="IPR036390">
    <property type="entry name" value="WH_DNA-bd_sf"/>
</dbReference>
<dbReference type="PRINTS" id="PR00778">
    <property type="entry name" value="HTHARSR"/>
</dbReference>
<dbReference type="Proteomes" id="UP000632289">
    <property type="component" value="Unassembled WGS sequence"/>
</dbReference>
<keyword evidence="3" id="KW-0804">Transcription</keyword>
<gene>
    <name evidence="5" type="ORF">IF129_23115</name>
</gene>
<dbReference type="PANTHER" id="PTHR33154">
    <property type="entry name" value="TRANSCRIPTIONAL REGULATOR, ARSR FAMILY"/>
    <property type="match status" value="1"/>
</dbReference>
<dbReference type="Pfam" id="PF01022">
    <property type="entry name" value="HTH_5"/>
    <property type="match status" value="1"/>
</dbReference>
<name>A0A927IFH7_9ACTN</name>